<dbReference type="Proteomes" id="UP000183997">
    <property type="component" value="Unassembled WGS sequence"/>
</dbReference>
<accession>A0A1M6WEU9</accession>
<name>A0A1M6WEU9_9FIRM</name>
<organism evidence="1 2">
    <name type="scientific">Desulforamulus aeronauticus DSM 10349</name>
    <dbReference type="NCBI Taxonomy" id="1121421"/>
    <lineage>
        <taxon>Bacteria</taxon>
        <taxon>Bacillati</taxon>
        <taxon>Bacillota</taxon>
        <taxon>Clostridia</taxon>
        <taxon>Eubacteriales</taxon>
        <taxon>Peptococcaceae</taxon>
        <taxon>Desulforamulus</taxon>
    </lineage>
</organism>
<dbReference type="AlphaFoldDB" id="A0A1M6WEU9"/>
<evidence type="ECO:0000313" key="2">
    <source>
        <dbReference type="Proteomes" id="UP000183997"/>
    </source>
</evidence>
<gene>
    <name evidence="1" type="ORF">SAMN02745123_03589</name>
</gene>
<dbReference type="STRING" id="1121421.SAMN02745123_03589"/>
<protein>
    <submittedName>
        <fullName evidence="1">Uncharacterized protein</fullName>
    </submittedName>
</protein>
<sequence length="84" mass="9578">MERFSVYWWDKDENQHVEIYLVHDLELAKFAVLRLTKGPAAQIGIIQRVIITDSADSIIFEWQFEKGVIHPVPQPPVACSGTKG</sequence>
<evidence type="ECO:0000313" key="1">
    <source>
        <dbReference type="EMBL" id="SHK92116.1"/>
    </source>
</evidence>
<reference evidence="2" key="1">
    <citation type="submission" date="2016-11" db="EMBL/GenBank/DDBJ databases">
        <authorList>
            <person name="Varghese N."/>
            <person name="Submissions S."/>
        </authorList>
    </citation>
    <scope>NUCLEOTIDE SEQUENCE [LARGE SCALE GENOMIC DNA]</scope>
    <source>
        <strain evidence="2">DSM 10349</strain>
    </source>
</reference>
<dbReference type="RefSeq" id="WP_072917100.1">
    <property type="nucleotide sequence ID" value="NZ_FRAR01000030.1"/>
</dbReference>
<proteinExistence type="predicted"/>
<dbReference type="EMBL" id="FRAR01000030">
    <property type="protein sequence ID" value="SHK92116.1"/>
    <property type="molecule type" value="Genomic_DNA"/>
</dbReference>
<keyword evidence="2" id="KW-1185">Reference proteome</keyword>